<evidence type="ECO:0000313" key="12">
    <source>
        <dbReference type="EMBL" id="MBB6577168.1"/>
    </source>
</evidence>
<keyword evidence="10" id="KW-0694">RNA-binding</keyword>
<evidence type="ECO:0000256" key="8">
    <source>
        <dbReference type="ARBA" id="ARBA00042890"/>
    </source>
</evidence>
<dbReference type="InterPro" id="IPR020103">
    <property type="entry name" value="PsdUridine_synth_cat_dom_sf"/>
</dbReference>
<evidence type="ECO:0000256" key="10">
    <source>
        <dbReference type="PROSITE-ProRule" id="PRU00182"/>
    </source>
</evidence>
<feature type="domain" description="RNA-binding S4" evidence="11">
    <location>
        <begin position="13"/>
        <end position="68"/>
    </location>
</feature>
<comment type="catalytic activity">
    <reaction evidence="1">
        <text>uridine(35) in tRNA(Tyr) = pseudouridine(35) in tRNA(Tyr)</text>
        <dbReference type="Rhea" id="RHEA:60556"/>
        <dbReference type="Rhea" id="RHEA-COMP:15607"/>
        <dbReference type="Rhea" id="RHEA-COMP:15608"/>
        <dbReference type="ChEBI" id="CHEBI:65314"/>
        <dbReference type="ChEBI" id="CHEBI:65315"/>
    </reaction>
</comment>
<evidence type="ECO:0000256" key="7">
    <source>
        <dbReference type="ARBA" id="ARBA00042843"/>
    </source>
</evidence>
<comment type="catalytic activity">
    <reaction evidence="2">
        <text>uridine(2604) in 23S rRNA = pseudouridine(2604) in 23S rRNA</text>
        <dbReference type="Rhea" id="RHEA:38875"/>
        <dbReference type="Rhea" id="RHEA-COMP:10093"/>
        <dbReference type="Rhea" id="RHEA-COMP:10094"/>
        <dbReference type="ChEBI" id="CHEBI:65314"/>
        <dbReference type="ChEBI" id="CHEBI:65315"/>
        <dbReference type="EC" id="5.4.99.21"/>
    </reaction>
</comment>
<keyword evidence="13" id="KW-1185">Reference proteome</keyword>
<evidence type="ECO:0000256" key="2">
    <source>
        <dbReference type="ARBA" id="ARBA00036535"/>
    </source>
</evidence>
<dbReference type="SUPFAM" id="SSF55174">
    <property type="entry name" value="Alpha-L RNA-binding motif"/>
    <property type="match status" value="1"/>
</dbReference>
<evidence type="ECO:0000256" key="4">
    <source>
        <dbReference type="ARBA" id="ARBA00039989"/>
    </source>
</evidence>
<dbReference type="EMBL" id="JACHKZ010000005">
    <property type="protein sequence ID" value="MBB6577168.1"/>
    <property type="molecule type" value="Genomic_DNA"/>
</dbReference>
<evidence type="ECO:0000313" key="13">
    <source>
        <dbReference type="Proteomes" id="UP000562492"/>
    </source>
</evidence>
<keyword evidence="12" id="KW-0413">Isomerase</keyword>
<reference evidence="12 13" key="1">
    <citation type="submission" date="2020-08" db="EMBL/GenBank/DDBJ databases">
        <title>Functional genomics of gut bacteria from endangered species of beetles.</title>
        <authorList>
            <person name="Carlos-Shanley C."/>
        </authorList>
    </citation>
    <scope>NUCLEOTIDE SEQUENCE [LARGE SCALE GENOMIC DNA]</scope>
    <source>
        <strain evidence="12 13">S00124</strain>
    </source>
</reference>
<dbReference type="SUPFAM" id="SSF55120">
    <property type="entry name" value="Pseudouridine synthase"/>
    <property type="match status" value="1"/>
</dbReference>
<dbReference type="CDD" id="cd00165">
    <property type="entry name" value="S4"/>
    <property type="match status" value="1"/>
</dbReference>
<dbReference type="SMART" id="SM00363">
    <property type="entry name" value="S4"/>
    <property type="match status" value="1"/>
</dbReference>
<accession>A0ABR6RDH1</accession>
<proteinExistence type="predicted"/>
<gene>
    <name evidence="12" type="ORF">HNP33_001219</name>
</gene>
<evidence type="ECO:0000259" key="11">
    <source>
        <dbReference type="SMART" id="SM00363"/>
    </source>
</evidence>
<dbReference type="RefSeq" id="WP_184706357.1">
    <property type="nucleotide sequence ID" value="NZ_JACHKZ010000005.1"/>
</dbReference>
<name>A0ABR6RDH1_9BURK</name>
<dbReference type="InterPro" id="IPR002942">
    <property type="entry name" value="S4_RNA-bd"/>
</dbReference>
<dbReference type="Gene3D" id="3.30.2350.10">
    <property type="entry name" value="Pseudouridine synthase"/>
    <property type="match status" value="1"/>
</dbReference>
<dbReference type="PANTHER" id="PTHR47683:SF2">
    <property type="entry name" value="RNA-BINDING S4 DOMAIN-CONTAINING PROTEIN"/>
    <property type="match status" value="1"/>
</dbReference>
<dbReference type="PANTHER" id="PTHR47683">
    <property type="entry name" value="PSEUDOURIDINE SYNTHASE FAMILY PROTEIN-RELATED"/>
    <property type="match status" value="1"/>
</dbReference>
<dbReference type="Pfam" id="PF01479">
    <property type="entry name" value="S4"/>
    <property type="match status" value="1"/>
</dbReference>
<evidence type="ECO:0000256" key="9">
    <source>
        <dbReference type="ARBA" id="ARBA00043147"/>
    </source>
</evidence>
<dbReference type="Proteomes" id="UP000562492">
    <property type="component" value="Unassembled WGS sequence"/>
</dbReference>
<evidence type="ECO:0000256" key="6">
    <source>
        <dbReference type="ARBA" id="ARBA00041697"/>
    </source>
</evidence>
<sequence>MPLHDQDPDPHSIRLSKRLATETGCSRAEAEHYIDAGFVTVDGQVQDTPGARVRPDQAVALQPGANLKPIQPVTLLLHKPAGYSLRLPQPGRDTPSAASLLTPGNLADVDTPQPVHPLPRHFRHQQFLLPLPRAASGLVVYSQDPRIIRRLTEDADLVEQECLAEVRGQMVEDGIALLAKGLYVEDDRLPPIKASWQNETHLRFALKRVAPEWIAPACTALGLELVALKRLRIGRISLGKLPEGQWRYLQGFERF</sequence>
<dbReference type="PROSITE" id="PS50889">
    <property type="entry name" value="S4"/>
    <property type="match status" value="1"/>
</dbReference>
<dbReference type="GO" id="GO:0160138">
    <property type="term" value="F:23S rRNA pseudouridine(2604) synthase activity"/>
    <property type="evidence" value="ECO:0007669"/>
    <property type="project" value="UniProtKB-EC"/>
</dbReference>
<dbReference type="InterPro" id="IPR036986">
    <property type="entry name" value="S4_RNA-bd_sf"/>
</dbReference>
<organism evidence="12 13">
    <name type="scientific">Comamonas odontotermitis</name>
    <dbReference type="NCBI Taxonomy" id="379895"/>
    <lineage>
        <taxon>Bacteria</taxon>
        <taxon>Pseudomonadati</taxon>
        <taxon>Pseudomonadota</taxon>
        <taxon>Betaproteobacteria</taxon>
        <taxon>Burkholderiales</taxon>
        <taxon>Comamonadaceae</taxon>
        <taxon>Comamonas</taxon>
    </lineage>
</organism>
<dbReference type="Gene3D" id="3.10.290.10">
    <property type="entry name" value="RNA-binding S4 domain"/>
    <property type="match status" value="1"/>
</dbReference>
<dbReference type="InterPro" id="IPR050343">
    <property type="entry name" value="RsuA_PseudoU_synthase"/>
</dbReference>
<comment type="caution">
    <text evidence="12">The sequence shown here is derived from an EMBL/GenBank/DDBJ whole genome shotgun (WGS) entry which is preliminary data.</text>
</comment>
<evidence type="ECO:0000256" key="5">
    <source>
        <dbReference type="ARBA" id="ARBA00041420"/>
    </source>
</evidence>
<evidence type="ECO:0000256" key="3">
    <source>
        <dbReference type="ARBA" id="ARBA00038922"/>
    </source>
</evidence>
<evidence type="ECO:0000256" key="1">
    <source>
        <dbReference type="ARBA" id="ARBA00036390"/>
    </source>
</evidence>
<protein>
    <recommendedName>
        <fullName evidence="4">Dual-specificity RNA pseudouridine synthase RluF</fullName>
        <ecNumber evidence="3">5.4.99.21</ecNumber>
    </recommendedName>
    <alternativeName>
        <fullName evidence="6">23S rRNA pseudouridine(2604) synthase</fullName>
    </alternativeName>
    <alternativeName>
        <fullName evidence="8">Ribosomal large subunit pseudouridine synthase F</fullName>
    </alternativeName>
    <alternativeName>
        <fullName evidence="7">rRNA pseudouridylate synthase F</fullName>
    </alternativeName>
    <alternativeName>
        <fullName evidence="9">rRNA-uridine isomerase F</fullName>
    </alternativeName>
    <alternativeName>
        <fullName evidence="5">tRNA(Tyr) pseudouridine(35) synthase</fullName>
    </alternativeName>
</protein>
<dbReference type="EC" id="5.4.99.21" evidence="3"/>